<organism evidence="1 2">
    <name type="scientific">Elysia crispata</name>
    <name type="common">lettuce slug</name>
    <dbReference type="NCBI Taxonomy" id="231223"/>
    <lineage>
        <taxon>Eukaryota</taxon>
        <taxon>Metazoa</taxon>
        <taxon>Spiralia</taxon>
        <taxon>Lophotrochozoa</taxon>
        <taxon>Mollusca</taxon>
        <taxon>Gastropoda</taxon>
        <taxon>Heterobranchia</taxon>
        <taxon>Euthyneura</taxon>
        <taxon>Panpulmonata</taxon>
        <taxon>Sacoglossa</taxon>
        <taxon>Placobranchoidea</taxon>
        <taxon>Plakobranchidae</taxon>
        <taxon>Elysia</taxon>
    </lineage>
</organism>
<dbReference type="AlphaFoldDB" id="A0AAE1A0R2"/>
<sequence>MTTKHPLYGVEKKINPIIECNSIDALEGKPSHLLGPHLLYSLSFTSPRDEEGHIHRIPGIKHRKDLSRQCCGNPCQYRVSAGDILSAHVPTKSDIGVPLPRRLPPQTPGQIRIIAGEEEVLLSRPGCPLPSRTRVTSAAGRFLVWVSPSFFVGHRCCDFVRSSKICSHQSED</sequence>
<evidence type="ECO:0000313" key="2">
    <source>
        <dbReference type="Proteomes" id="UP001283361"/>
    </source>
</evidence>
<gene>
    <name evidence="1" type="ORF">RRG08_013075</name>
</gene>
<evidence type="ECO:0000313" key="1">
    <source>
        <dbReference type="EMBL" id="KAK3778807.1"/>
    </source>
</evidence>
<name>A0AAE1A0R2_9GAST</name>
<keyword evidence="2" id="KW-1185">Reference proteome</keyword>
<proteinExistence type="predicted"/>
<comment type="caution">
    <text evidence="1">The sequence shown here is derived from an EMBL/GenBank/DDBJ whole genome shotgun (WGS) entry which is preliminary data.</text>
</comment>
<reference evidence="1" key="1">
    <citation type="journal article" date="2023" name="G3 (Bethesda)">
        <title>A reference genome for the long-term kleptoplast-retaining sea slug Elysia crispata morphotype clarki.</title>
        <authorList>
            <person name="Eastman K.E."/>
            <person name="Pendleton A.L."/>
            <person name="Shaikh M.A."/>
            <person name="Suttiyut T."/>
            <person name="Ogas R."/>
            <person name="Tomko P."/>
            <person name="Gavelis G."/>
            <person name="Widhalm J.R."/>
            <person name="Wisecaver J.H."/>
        </authorList>
    </citation>
    <scope>NUCLEOTIDE SEQUENCE</scope>
    <source>
        <strain evidence="1">ECLA1</strain>
    </source>
</reference>
<protein>
    <submittedName>
        <fullName evidence="1">Uncharacterized protein</fullName>
    </submittedName>
</protein>
<accession>A0AAE1A0R2</accession>
<dbReference type="EMBL" id="JAWDGP010002895">
    <property type="protein sequence ID" value="KAK3778807.1"/>
    <property type="molecule type" value="Genomic_DNA"/>
</dbReference>
<dbReference type="Proteomes" id="UP001283361">
    <property type="component" value="Unassembled WGS sequence"/>
</dbReference>